<dbReference type="InterPro" id="IPR021846">
    <property type="entry name" value="NFACT-C"/>
</dbReference>
<feature type="domain" description="NFACT protein C-terminal" evidence="7">
    <location>
        <begin position="1066"/>
        <end position="1157"/>
    </location>
</feature>
<comment type="subcellular location">
    <subcellularLocation>
        <location evidence="1">Cytoplasm</location>
    </subcellularLocation>
</comment>
<feature type="region of interest" description="Disordered" evidence="5">
    <location>
        <begin position="734"/>
        <end position="753"/>
    </location>
</feature>
<gene>
    <name evidence="8" type="ORF">C2E20_1008</name>
</gene>
<dbReference type="GO" id="GO:0043023">
    <property type="term" value="F:ribosomal large subunit binding"/>
    <property type="evidence" value="ECO:0007669"/>
    <property type="project" value="TreeGrafter"/>
</dbReference>
<feature type="compositionally biased region" description="Acidic residues" evidence="5">
    <location>
        <begin position="694"/>
        <end position="704"/>
    </location>
</feature>
<feature type="region of interest" description="Disordered" evidence="5">
    <location>
        <begin position="257"/>
        <end position="292"/>
    </location>
</feature>
<sequence length="1174" mass="123848">MVKQRFSSADVAAEAACLRQRCLGMRVANVYDINPKTYVLKLARSGEDSDKVLLLVESGVRFHTIEAMPEKADTPSNFTLKLRKHIRTRRLESVKQLGVDRIVQLTFGSGPAACHLLLEFYAQGNVILADDKFEVLTLLRSHRDDAKNIAIMARHPYPIHTIRLRQPLGAAALEGALAGAAPEATLKGVLADLLPYGPLIAEHCALSSGFEPSRQPAAAPLSADEQAALLGGVRQWEAWLDACEDSDTPPQGFIFTKPAPGGKPAAGKGAAGEGAAAAAGGGAPASEGKDAADKAAADKAAAAVYEQFEPLLMRQHAHKPALEFPTFDAAVAEFFGKIAGQRASQAQAQREKAAVGKLEAIRKDHDKRLGNLGHEAEAAELKAALIEYNLEAVDAALNAVREAVASGMDWADLARMIKAERRAGNPVAGLIDSLQLERSRVTLLLSNWLDSEEGDEEAATRPATKVEVDLGLSAHANARSYYDSRRKHQTKQQKTLDANQRALKAAEKKAQQALKQVRSSAAVVITRKPFWFERFHWFISSENFLVLSGRDAQQNELLVKRYLRKGDVYVHADLHGASTTIVRNHTPHTPIPPLTLSQAGQACVCRSQAWDAKVVTSAWWVHPEQVSKTAPTGEYLVTGSFVIRGRKNFLPPQPLVMGYGFMFGLAEESIPGHVGERAPRVREGDQLLPAAGPEEGEGSEDEATLQEQGSGASAPAPTALEAFLDASADTLAGSGGGGMAAPAVRRGSSSGAGGLTGAGADALTAAFARYGLADTLAAGTAGAAAEAADEEDEAGGGGGEGGAGRRHLSAKERQLIKKQQQGKAGGGGAPPQQQQQAQQGSVGGGKKAAAVAGQQQQPQGGKAGGVPALPALKAGGGGKGKKAKGGKYADQDEEDRQLAAQLLQSAGQKKDRKQRKEERKARVAARKAERTGLPKQEITAEDIAKLTARPATAGEDGEEGEEGSRGSSGSEAGDAPQQTQQDQQQEQAQQAQHEEQPQQEAEEQQAQQQQQEAAAEGAAEGAAGSGDESGDEGGAPDADAAPADDAAEVAALLKEENVEALADEERDKLTQLDSLTGVPRGEDILLFAVPVCAPYQVMTGYKYKVKLIPGTLKKGKAVRQAAELLLKGGEVTQRERDLVRAVPEPEALQTLCGTVKIQSAGLLKMKQASKKGKK</sequence>
<feature type="region of interest" description="Disordered" evidence="5">
    <location>
        <begin position="787"/>
        <end position="1049"/>
    </location>
</feature>
<protein>
    <submittedName>
        <fullName evidence="8">Nuclear export mediator factor Nemf-like isoform X1</fullName>
    </submittedName>
</protein>
<evidence type="ECO:0000313" key="9">
    <source>
        <dbReference type="Proteomes" id="UP000239649"/>
    </source>
</evidence>
<dbReference type="Proteomes" id="UP000239649">
    <property type="component" value="Unassembled WGS sequence"/>
</dbReference>
<evidence type="ECO:0000259" key="7">
    <source>
        <dbReference type="Pfam" id="PF11923"/>
    </source>
</evidence>
<evidence type="ECO:0000256" key="4">
    <source>
        <dbReference type="ARBA" id="ARBA00023054"/>
    </source>
</evidence>
<evidence type="ECO:0000259" key="6">
    <source>
        <dbReference type="Pfam" id="PF05670"/>
    </source>
</evidence>
<dbReference type="Pfam" id="PF11923">
    <property type="entry name" value="NFACT-C"/>
    <property type="match status" value="1"/>
</dbReference>
<dbReference type="GO" id="GO:1990112">
    <property type="term" value="C:RQC complex"/>
    <property type="evidence" value="ECO:0007669"/>
    <property type="project" value="TreeGrafter"/>
</dbReference>
<feature type="compositionally biased region" description="Low complexity" evidence="5">
    <location>
        <begin position="965"/>
        <end position="991"/>
    </location>
</feature>
<keyword evidence="3" id="KW-0963">Cytoplasm</keyword>
<dbReference type="InterPro" id="IPR051608">
    <property type="entry name" value="RQC_Subunit_NEMF"/>
</dbReference>
<dbReference type="AlphaFoldDB" id="A0A2P6VMN1"/>
<dbReference type="Pfam" id="PF05670">
    <property type="entry name" value="NFACT-R_1"/>
    <property type="match status" value="1"/>
</dbReference>
<dbReference type="GO" id="GO:0000049">
    <property type="term" value="F:tRNA binding"/>
    <property type="evidence" value="ECO:0007669"/>
    <property type="project" value="TreeGrafter"/>
</dbReference>
<name>A0A2P6VMN1_9CHLO</name>
<comment type="similarity">
    <text evidence="2">Belongs to the NEMF family.</text>
</comment>
<dbReference type="EMBL" id="LHPF02000002">
    <property type="protein sequence ID" value="PSC75362.1"/>
    <property type="molecule type" value="Genomic_DNA"/>
</dbReference>
<evidence type="ECO:0000256" key="3">
    <source>
        <dbReference type="ARBA" id="ARBA00022490"/>
    </source>
</evidence>
<dbReference type="GO" id="GO:1990116">
    <property type="term" value="P:ribosome-associated ubiquitin-dependent protein catabolic process"/>
    <property type="evidence" value="ECO:0007669"/>
    <property type="project" value="TreeGrafter"/>
</dbReference>
<dbReference type="PANTHER" id="PTHR15239">
    <property type="entry name" value="NUCLEAR EXPORT MEDIATOR FACTOR NEMF"/>
    <property type="match status" value="1"/>
</dbReference>
<dbReference type="Gene3D" id="2.30.310.10">
    <property type="entry name" value="ibrinogen binding protein from staphylococcus aureus domain"/>
    <property type="match status" value="1"/>
</dbReference>
<comment type="caution">
    <text evidence="8">The sequence shown here is derived from an EMBL/GenBank/DDBJ whole genome shotgun (WGS) entry which is preliminary data.</text>
</comment>
<organism evidence="8 9">
    <name type="scientific">Micractinium conductrix</name>
    <dbReference type="NCBI Taxonomy" id="554055"/>
    <lineage>
        <taxon>Eukaryota</taxon>
        <taxon>Viridiplantae</taxon>
        <taxon>Chlorophyta</taxon>
        <taxon>core chlorophytes</taxon>
        <taxon>Trebouxiophyceae</taxon>
        <taxon>Chlorellales</taxon>
        <taxon>Chlorellaceae</taxon>
        <taxon>Chlorella clade</taxon>
        <taxon>Micractinium</taxon>
    </lineage>
</organism>
<evidence type="ECO:0000256" key="1">
    <source>
        <dbReference type="ARBA" id="ARBA00004496"/>
    </source>
</evidence>
<evidence type="ECO:0000256" key="2">
    <source>
        <dbReference type="ARBA" id="ARBA00008318"/>
    </source>
</evidence>
<feature type="region of interest" description="Disordered" evidence="5">
    <location>
        <begin position="688"/>
        <end position="715"/>
    </location>
</feature>
<feature type="compositionally biased region" description="Low complexity" evidence="5">
    <location>
        <begin position="847"/>
        <end position="873"/>
    </location>
</feature>
<accession>A0A2P6VMN1</accession>
<feature type="compositionally biased region" description="Basic and acidic residues" evidence="5">
    <location>
        <begin position="914"/>
        <end position="932"/>
    </location>
</feature>
<feature type="compositionally biased region" description="Low complexity" evidence="5">
    <location>
        <begin position="740"/>
        <end position="749"/>
    </location>
</feature>
<feature type="compositionally biased region" description="Low complexity" evidence="5">
    <location>
        <begin position="1004"/>
        <end position="1026"/>
    </location>
</feature>
<dbReference type="GO" id="GO:0072344">
    <property type="term" value="P:rescue of stalled ribosome"/>
    <property type="evidence" value="ECO:0007669"/>
    <property type="project" value="TreeGrafter"/>
</dbReference>
<dbReference type="OrthoDB" id="207084at2759"/>
<dbReference type="STRING" id="554055.A0A2P6VMN1"/>
<feature type="domain" description="NFACT RNA-binding" evidence="6">
    <location>
        <begin position="535"/>
        <end position="645"/>
    </location>
</feature>
<dbReference type="PANTHER" id="PTHR15239:SF6">
    <property type="entry name" value="RIBOSOME QUALITY CONTROL COMPLEX SUBUNIT NEMF"/>
    <property type="match status" value="1"/>
</dbReference>
<evidence type="ECO:0000256" key="5">
    <source>
        <dbReference type="SAM" id="MobiDB-lite"/>
    </source>
</evidence>
<dbReference type="GO" id="GO:0005737">
    <property type="term" value="C:cytoplasm"/>
    <property type="evidence" value="ECO:0007669"/>
    <property type="project" value="UniProtKB-SubCell"/>
</dbReference>
<dbReference type="InterPro" id="IPR008532">
    <property type="entry name" value="NFACT_RNA-bd"/>
</dbReference>
<proteinExistence type="inferred from homology"/>
<feature type="compositionally biased region" description="Low complexity" evidence="5">
    <location>
        <begin position="830"/>
        <end position="840"/>
    </location>
</feature>
<keyword evidence="9" id="KW-1185">Reference proteome</keyword>
<feature type="compositionally biased region" description="Low complexity" evidence="5">
    <location>
        <begin position="257"/>
        <end position="278"/>
    </location>
</feature>
<evidence type="ECO:0000313" key="8">
    <source>
        <dbReference type="EMBL" id="PSC75362.1"/>
    </source>
</evidence>
<reference evidence="8 9" key="1">
    <citation type="journal article" date="2018" name="Plant J.">
        <title>Genome sequences of Chlorella sorokiniana UTEX 1602 and Micractinium conductrix SAG 241.80: implications to maltose excretion by a green alga.</title>
        <authorList>
            <person name="Arriola M.B."/>
            <person name="Velmurugan N."/>
            <person name="Zhang Y."/>
            <person name="Plunkett M.H."/>
            <person name="Hondzo H."/>
            <person name="Barney B.M."/>
        </authorList>
    </citation>
    <scope>NUCLEOTIDE SEQUENCE [LARGE SCALE GENOMIC DNA]</scope>
    <source>
        <strain evidence="8 9">SAG 241.80</strain>
    </source>
</reference>
<feature type="compositionally biased region" description="Low complexity" evidence="5">
    <location>
        <begin position="1035"/>
        <end position="1049"/>
    </location>
</feature>
<dbReference type="FunFam" id="2.30.310.10:FF:000002">
    <property type="entry name" value="nuclear export mediator factor Nemf"/>
    <property type="match status" value="1"/>
</dbReference>
<dbReference type="Pfam" id="PF05833">
    <property type="entry name" value="NFACT_N"/>
    <property type="match status" value="1"/>
</dbReference>
<keyword evidence="4" id="KW-0175">Coiled coil</keyword>